<gene>
    <name evidence="1" type="ORF">MML48_4g00013108</name>
</gene>
<reference evidence="1" key="1">
    <citation type="submission" date="2022-04" db="EMBL/GenBank/DDBJ databases">
        <title>Chromosome-scale genome assembly of Holotrichia oblita Faldermann.</title>
        <authorList>
            <person name="Rongchong L."/>
        </authorList>
    </citation>
    <scope>NUCLEOTIDE SEQUENCE</scope>
    <source>
        <strain evidence="1">81SQS9</strain>
    </source>
</reference>
<accession>A0ACB9TA70</accession>
<evidence type="ECO:0000313" key="1">
    <source>
        <dbReference type="EMBL" id="KAI4463711.1"/>
    </source>
</evidence>
<proteinExistence type="predicted"/>
<organism evidence="1 2">
    <name type="scientific">Holotrichia oblita</name>
    <name type="common">Chafer beetle</name>
    <dbReference type="NCBI Taxonomy" id="644536"/>
    <lineage>
        <taxon>Eukaryota</taxon>
        <taxon>Metazoa</taxon>
        <taxon>Ecdysozoa</taxon>
        <taxon>Arthropoda</taxon>
        <taxon>Hexapoda</taxon>
        <taxon>Insecta</taxon>
        <taxon>Pterygota</taxon>
        <taxon>Neoptera</taxon>
        <taxon>Endopterygota</taxon>
        <taxon>Coleoptera</taxon>
        <taxon>Polyphaga</taxon>
        <taxon>Scarabaeiformia</taxon>
        <taxon>Scarabaeidae</taxon>
        <taxon>Melolonthinae</taxon>
        <taxon>Holotrichia</taxon>
    </lineage>
</organism>
<comment type="caution">
    <text evidence="1">The sequence shown here is derived from an EMBL/GenBank/DDBJ whole genome shotgun (WGS) entry which is preliminary data.</text>
</comment>
<protein>
    <submittedName>
        <fullName evidence="1">Uncharacterized protein</fullName>
    </submittedName>
</protein>
<evidence type="ECO:0000313" key="2">
    <source>
        <dbReference type="Proteomes" id="UP001056778"/>
    </source>
</evidence>
<name>A0ACB9TA70_HOLOL</name>
<dbReference type="EMBL" id="CM043018">
    <property type="protein sequence ID" value="KAI4463711.1"/>
    <property type="molecule type" value="Genomic_DNA"/>
</dbReference>
<keyword evidence="2" id="KW-1185">Reference proteome</keyword>
<dbReference type="Proteomes" id="UP001056778">
    <property type="component" value="Chromosome 4"/>
</dbReference>
<sequence length="104" mass="11712">MPKGLNFQSKKLVASLISYFEKERDNGGPKNVRKRVADALQLHPSTVSAISKDVKEGRSLSSPKKIRNRKKPVTNIDDCDQIAIRNTIYDMYQNSKFHSTSATC</sequence>